<proteinExistence type="predicted"/>
<gene>
    <name evidence="2" type="ORF">NDU88_004579</name>
</gene>
<comment type="caution">
    <text evidence="2">The sequence shown here is derived from an EMBL/GenBank/DDBJ whole genome shotgun (WGS) entry which is preliminary data.</text>
</comment>
<reference evidence="2" key="1">
    <citation type="journal article" date="2022" name="bioRxiv">
        <title>Sequencing and chromosome-scale assembly of the giantPleurodeles waltlgenome.</title>
        <authorList>
            <person name="Brown T."/>
            <person name="Elewa A."/>
            <person name="Iarovenko S."/>
            <person name="Subramanian E."/>
            <person name="Araus A.J."/>
            <person name="Petzold A."/>
            <person name="Susuki M."/>
            <person name="Suzuki K.-i.T."/>
            <person name="Hayashi T."/>
            <person name="Toyoda A."/>
            <person name="Oliveira C."/>
            <person name="Osipova E."/>
            <person name="Leigh N.D."/>
            <person name="Simon A."/>
            <person name="Yun M.H."/>
        </authorList>
    </citation>
    <scope>NUCLEOTIDE SEQUENCE</scope>
    <source>
        <strain evidence="2">20211129_DDA</strain>
        <tissue evidence="2">Liver</tissue>
    </source>
</reference>
<keyword evidence="3" id="KW-1185">Reference proteome</keyword>
<dbReference type="Proteomes" id="UP001066276">
    <property type="component" value="Chromosome 4_2"/>
</dbReference>
<feature type="region of interest" description="Disordered" evidence="1">
    <location>
        <begin position="1"/>
        <end position="29"/>
    </location>
</feature>
<dbReference type="EMBL" id="JANPWB010000008">
    <property type="protein sequence ID" value="KAJ1164134.1"/>
    <property type="molecule type" value="Genomic_DNA"/>
</dbReference>
<evidence type="ECO:0000313" key="3">
    <source>
        <dbReference type="Proteomes" id="UP001066276"/>
    </source>
</evidence>
<sequence>MPPGSEHQLRRPPNCYNPHAGTSRSSWPKPVAVAHPYSSLGWGHCPASEVPATAVGRCTPPVLSQRLQMPMLLCRGAGVQGWGGARQLWRETWRETLGLKDAQRVEPPTSAYRRRHCVPRLTGGNEVLHRNTVPLVGCRPRGAVAQPTDAVATAAVPSHLQVHC</sequence>
<protein>
    <submittedName>
        <fullName evidence="2">Uncharacterized protein</fullName>
    </submittedName>
</protein>
<evidence type="ECO:0000313" key="2">
    <source>
        <dbReference type="EMBL" id="KAJ1164134.1"/>
    </source>
</evidence>
<name>A0AAV7SJB3_PLEWA</name>
<accession>A0AAV7SJB3</accession>
<evidence type="ECO:0000256" key="1">
    <source>
        <dbReference type="SAM" id="MobiDB-lite"/>
    </source>
</evidence>
<organism evidence="2 3">
    <name type="scientific">Pleurodeles waltl</name>
    <name type="common">Iberian ribbed newt</name>
    <dbReference type="NCBI Taxonomy" id="8319"/>
    <lineage>
        <taxon>Eukaryota</taxon>
        <taxon>Metazoa</taxon>
        <taxon>Chordata</taxon>
        <taxon>Craniata</taxon>
        <taxon>Vertebrata</taxon>
        <taxon>Euteleostomi</taxon>
        <taxon>Amphibia</taxon>
        <taxon>Batrachia</taxon>
        <taxon>Caudata</taxon>
        <taxon>Salamandroidea</taxon>
        <taxon>Salamandridae</taxon>
        <taxon>Pleurodelinae</taxon>
        <taxon>Pleurodeles</taxon>
    </lineage>
</organism>
<dbReference type="AlphaFoldDB" id="A0AAV7SJB3"/>